<feature type="binding site" evidence="8">
    <location>
        <position position="112"/>
    </location>
    <ligand>
        <name>ATP</name>
        <dbReference type="ChEBI" id="CHEBI:30616"/>
    </ligand>
</feature>
<dbReference type="PANTHER" id="PTHR32057">
    <property type="entry name" value="PROTEIN ADENYLYLTRANSFERASE SELO, MITOCHONDRIAL"/>
    <property type="match status" value="1"/>
</dbReference>
<evidence type="ECO:0000256" key="3">
    <source>
        <dbReference type="ARBA" id="ARBA00022695"/>
    </source>
</evidence>
<feature type="binding site" evidence="8">
    <location>
        <position position="170"/>
    </location>
    <ligand>
        <name>ATP</name>
        <dbReference type="ChEBI" id="CHEBI:30616"/>
    </ligand>
</feature>
<feature type="binding site" evidence="8">
    <location>
        <position position="250"/>
    </location>
    <ligand>
        <name>Mg(2+)</name>
        <dbReference type="ChEBI" id="CHEBI:18420"/>
    </ligand>
</feature>
<keyword evidence="10" id="KW-1185">Reference proteome</keyword>
<comment type="function">
    <text evidence="8">Nucleotidyltransferase involved in the post-translational modification of proteins. It can catalyze the addition of adenosine monophosphate (AMP) or uridine monophosphate (UMP) to a protein, resulting in modifications known as AMPylation and UMPylation.</text>
</comment>
<gene>
    <name evidence="8" type="primary">ydiU</name>
    <name evidence="8" type="synonym">selO</name>
    <name evidence="9" type="ORF">PP2015_3083</name>
</gene>
<dbReference type="GO" id="GO:0005524">
    <property type="term" value="F:ATP binding"/>
    <property type="evidence" value="ECO:0007669"/>
    <property type="project" value="UniProtKB-UniRule"/>
</dbReference>
<feature type="binding site" evidence="8">
    <location>
        <position position="241"/>
    </location>
    <ligand>
        <name>Mg(2+)</name>
        <dbReference type="ChEBI" id="CHEBI:18420"/>
    </ligand>
</feature>
<dbReference type="InterPro" id="IPR003846">
    <property type="entry name" value="SelO"/>
</dbReference>
<sequence>MQNDYAEITEGFAVDYPMAQPSSPQLVLFNEDLFERLELNWTEEEVLSYLSGSRSIEGIPASALAYSGHQFGHFNPTLGDGRAHYLGTTQSNSPFDLQLKGSGATPFSRGGDGLCALGPAVREFVMSQAIKSLRVKTTECLSVITTGNDVYRQGYVPGAVVCRVASSHIRVGSFQYLALQQDKAGMERLLELAIKRHYPQIKSEGDDRVCDFLKHVCNNQISLITDWLRVGFIHGVMNTDNCLVSGETIDFGPCAMLEAFDFNAVFSSIDKQGRYAFGQQPNIAHWNCARLAESLMLIMAVDEEQALEKLTGVLSDFSNSFNEAYHTMWAQKLGLPDWRDSDSELLSELLVLMKNHQLDYTNTFAALTSLVINKEALFTLPAELNEWLAKWKKRISVFDAVEVGALMSKANPAIVPRNELVEKVIEEFYDIGHSPLLEKWLPLLNNPYNYQEYDQAFTACHTKPETYQTFCGT</sequence>
<feature type="binding site" evidence="8">
    <location>
        <position position="250"/>
    </location>
    <ligand>
        <name>ATP</name>
        <dbReference type="ChEBI" id="CHEBI:30616"/>
    </ligand>
</feature>
<keyword evidence="8" id="KW-0464">Manganese</keyword>
<evidence type="ECO:0000256" key="8">
    <source>
        <dbReference type="HAMAP-Rule" id="MF_00692"/>
    </source>
</evidence>
<evidence type="ECO:0000256" key="5">
    <source>
        <dbReference type="ARBA" id="ARBA00022741"/>
    </source>
</evidence>
<reference evidence="9 10" key="1">
    <citation type="submission" date="2015-11" db="EMBL/GenBank/DDBJ databases">
        <authorList>
            <person name="Zhang Y."/>
            <person name="Guo Z."/>
        </authorList>
    </citation>
    <scope>NUCLEOTIDE SEQUENCE [LARGE SCALE GENOMIC DNA]</scope>
    <source>
        <strain evidence="9 10">KCTC 12086</strain>
    </source>
</reference>
<dbReference type="GO" id="GO:0030145">
    <property type="term" value="F:manganese ion binding"/>
    <property type="evidence" value="ECO:0007669"/>
    <property type="project" value="UniProtKB-UniRule"/>
</dbReference>
<dbReference type="KEGG" id="pphe:PP2015_3083"/>
<dbReference type="EMBL" id="CP013187">
    <property type="protein sequence ID" value="ALO43563.1"/>
    <property type="molecule type" value="Genomic_DNA"/>
</dbReference>
<evidence type="ECO:0000256" key="7">
    <source>
        <dbReference type="ARBA" id="ARBA00022842"/>
    </source>
</evidence>
<comment type="catalytic activity">
    <reaction evidence="8">
        <text>L-tyrosyl-[protein] + UTP = O-(5'-uridylyl)-L-tyrosyl-[protein] + diphosphate</text>
        <dbReference type="Rhea" id="RHEA:83887"/>
        <dbReference type="Rhea" id="RHEA-COMP:10136"/>
        <dbReference type="Rhea" id="RHEA-COMP:20238"/>
        <dbReference type="ChEBI" id="CHEBI:33019"/>
        <dbReference type="ChEBI" id="CHEBI:46398"/>
        <dbReference type="ChEBI" id="CHEBI:46858"/>
        <dbReference type="ChEBI" id="CHEBI:90602"/>
    </reaction>
</comment>
<dbReference type="Proteomes" id="UP000061457">
    <property type="component" value="Chromosome I"/>
</dbReference>
<organism evidence="9 10">
    <name type="scientific">Pseudoalteromonas phenolica</name>
    <dbReference type="NCBI Taxonomy" id="161398"/>
    <lineage>
        <taxon>Bacteria</taxon>
        <taxon>Pseudomonadati</taxon>
        <taxon>Pseudomonadota</taxon>
        <taxon>Gammaproteobacteria</taxon>
        <taxon>Alteromonadales</taxon>
        <taxon>Pseudoalteromonadaceae</taxon>
        <taxon>Pseudoalteromonas</taxon>
    </lineage>
</organism>
<feature type="binding site" evidence="8">
    <location>
        <position position="113"/>
    </location>
    <ligand>
        <name>ATP</name>
        <dbReference type="ChEBI" id="CHEBI:30616"/>
    </ligand>
</feature>
<feature type="binding site" evidence="8">
    <location>
        <position position="163"/>
    </location>
    <ligand>
        <name>ATP</name>
        <dbReference type="ChEBI" id="CHEBI:30616"/>
    </ligand>
</feature>
<comment type="cofactor">
    <cofactor evidence="8">
        <name>Mg(2+)</name>
        <dbReference type="ChEBI" id="CHEBI:18420"/>
    </cofactor>
    <cofactor evidence="8">
        <name>Mn(2+)</name>
        <dbReference type="ChEBI" id="CHEBI:29035"/>
    </cofactor>
</comment>
<dbReference type="PANTHER" id="PTHR32057:SF14">
    <property type="entry name" value="PROTEIN ADENYLYLTRANSFERASE SELO, MITOCHONDRIAL"/>
    <property type="match status" value="1"/>
</dbReference>
<keyword evidence="7 8" id="KW-0460">Magnesium</keyword>
<dbReference type="AlphaFoldDB" id="A0A0S2K5F7"/>
<feature type="binding site" evidence="8">
    <location>
        <position position="79"/>
    </location>
    <ligand>
        <name>ATP</name>
        <dbReference type="ChEBI" id="CHEBI:30616"/>
    </ligand>
</feature>
<dbReference type="HAMAP" id="MF_00692">
    <property type="entry name" value="SelO"/>
    <property type="match status" value="1"/>
</dbReference>
<dbReference type="STRING" id="161398.PP2015_3083"/>
<name>A0A0S2K5F7_9GAMM</name>
<evidence type="ECO:0000256" key="1">
    <source>
        <dbReference type="ARBA" id="ARBA00009747"/>
    </source>
</evidence>
<dbReference type="EC" id="2.7.7.108" evidence="8"/>
<dbReference type="OrthoDB" id="9806925at2"/>
<comment type="catalytic activity">
    <reaction evidence="8">
        <text>L-histidyl-[protein] + UTP = N(tele)-(5'-uridylyl)-L-histidyl-[protein] + diphosphate</text>
        <dbReference type="Rhea" id="RHEA:83891"/>
        <dbReference type="Rhea" id="RHEA-COMP:9745"/>
        <dbReference type="Rhea" id="RHEA-COMP:20239"/>
        <dbReference type="ChEBI" id="CHEBI:29979"/>
        <dbReference type="ChEBI" id="CHEBI:33019"/>
        <dbReference type="ChEBI" id="CHEBI:46398"/>
        <dbReference type="ChEBI" id="CHEBI:233474"/>
    </reaction>
</comment>
<feature type="active site" description="Proton acceptor" evidence="8">
    <location>
        <position position="240"/>
    </location>
</feature>
<comment type="catalytic activity">
    <reaction evidence="8">
        <text>L-seryl-[protein] + ATP = 3-O-(5'-adenylyl)-L-seryl-[protein] + diphosphate</text>
        <dbReference type="Rhea" id="RHEA:58120"/>
        <dbReference type="Rhea" id="RHEA-COMP:9863"/>
        <dbReference type="Rhea" id="RHEA-COMP:15073"/>
        <dbReference type="ChEBI" id="CHEBI:29999"/>
        <dbReference type="ChEBI" id="CHEBI:30616"/>
        <dbReference type="ChEBI" id="CHEBI:33019"/>
        <dbReference type="ChEBI" id="CHEBI:142516"/>
        <dbReference type="EC" id="2.7.7.108"/>
    </reaction>
</comment>
<evidence type="ECO:0000256" key="6">
    <source>
        <dbReference type="ARBA" id="ARBA00022840"/>
    </source>
</evidence>
<dbReference type="PATRIC" id="fig|161398.10.peg.3141"/>
<keyword evidence="3 8" id="KW-0548">Nucleotidyltransferase</keyword>
<feature type="binding site" evidence="8">
    <location>
        <position position="81"/>
    </location>
    <ligand>
        <name>ATP</name>
        <dbReference type="ChEBI" id="CHEBI:30616"/>
    </ligand>
</feature>
<feature type="binding site" evidence="8">
    <location>
        <position position="100"/>
    </location>
    <ligand>
        <name>ATP</name>
        <dbReference type="ChEBI" id="CHEBI:30616"/>
    </ligand>
</feature>
<dbReference type="GO" id="GO:0070733">
    <property type="term" value="F:AMPylase activity"/>
    <property type="evidence" value="ECO:0007669"/>
    <property type="project" value="UniProtKB-EC"/>
</dbReference>
<dbReference type="EC" id="2.7.7.-" evidence="8"/>
<comment type="catalytic activity">
    <reaction evidence="8">
        <text>L-threonyl-[protein] + ATP = 3-O-(5'-adenylyl)-L-threonyl-[protein] + diphosphate</text>
        <dbReference type="Rhea" id="RHEA:54292"/>
        <dbReference type="Rhea" id="RHEA-COMP:11060"/>
        <dbReference type="Rhea" id="RHEA-COMP:13847"/>
        <dbReference type="ChEBI" id="CHEBI:30013"/>
        <dbReference type="ChEBI" id="CHEBI:30616"/>
        <dbReference type="ChEBI" id="CHEBI:33019"/>
        <dbReference type="ChEBI" id="CHEBI:138113"/>
        <dbReference type="EC" id="2.7.7.108"/>
    </reaction>
</comment>
<feature type="binding site" evidence="8">
    <location>
        <position position="82"/>
    </location>
    <ligand>
        <name>ATP</name>
        <dbReference type="ChEBI" id="CHEBI:30616"/>
    </ligand>
</feature>
<dbReference type="NCBIfam" id="NF000658">
    <property type="entry name" value="PRK00029.1"/>
    <property type="match status" value="1"/>
</dbReference>
<keyword evidence="4 8" id="KW-0479">Metal-binding</keyword>
<evidence type="ECO:0000313" key="10">
    <source>
        <dbReference type="Proteomes" id="UP000061457"/>
    </source>
</evidence>
<keyword evidence="2 8" id="KW-0808">Transferase</keyword>
<comment type="catalytic activity">
    <reaction evidence="8">
        <text>L-seryl-[protein] + UTP = O-(5'-uridylyl)-L-seryl-[protein] + diphosphate</text>
        <dbReference type="Rhea" id="RHEA:64604"/>
        <dbReference type="Rhea" id="RHEA-COMP:9863"/>
        <dbReference type="Rhea" id="RHEA-COMP:16635"/>
        <dbReference type="ChEBI" id="CHEBI:29999"/>
        <dbReference type="ChEBI" id="CHEBI:33019"/>
        <dbReference type="ChEBI" id="CHEBI:46398"/>
        <dbReference type="ChEBI" id="CHEBI:156051"/>
    </reaction>
</comment>
<protein>
    <recommendedName>
        <fullName evidence="8">Protein nucleotidyltransferase YdiU</fullName>
        <ecNumber evidence="8">2.7.7.-</ecNumber>
    </recommendedName>
    <alternativeName>
        <fullName evidence="8">Protein adenylyltransferase YdiU</fullName>
        <ecNumber evidence="8">2.7.7.108</ecNumber>
    </alternativeName>
    <alternativeName>
        <fullName evidence="8">Protein uridylyltransferase YdiU</fullName>
        <ecNumber evidence="8">2.7.7.-</ecNumber>
    </alternativeName>
</protein>
<comment type="catalytic activity">
    <reaction evidence="8">
        <text>L-tyrosyl-[protein] + ATP = O-(5'-adenylyl)-L-tyrosyl-[protein] + diphosphate</text>
        <dbReference type="Rhea" id="RHEA:54288"/>
        <dbReference type="Rhea" id="RHEA-COMP:10136"/>
        <dbReference type="Rhea" id="RHEA-COMP:13846"/>
        <dbReference type="ChEBI" id="CHEBI:30616"/>
        <dbReference type="ChEBI" id="CHEBI:33019"/>
        <dbReference type="ChEBI" id="CHEBI:46858"/>
        <dbReference type="ChEBI" id="CHEBI:83624"/>
        <dbReference type="EC" id="2.7.7.108"/>
    </reaction>
</comment>
<comment type="similarity">
    <text evidence="1 8">Belongs to the SELO family.</text>
</comment>
<evidence type="ECO:0000256" key="2">
    <source>
        <dbReference type="ARBA" id="ARBA00022679"/>
    </source>
</evidence>
<keyword evidence="6 8" id="KW-0067">ATP-binding</keyword>
<dbReference type="Pfam" id="PF02696">
    <property type="entry name" value="SelO"/>
    <property type="match status" value="1"/>
</dbReference>
<evidence type="ECO:0000313" key="9">
    <source>
        <dbReference type="EMBL" id="ALO43563.1"/>
    </source>
</evidence>
<keyword evidence="5 8" id="KW-0547">Nucleotide-binding</keyword>
<dbReference type="GO" id="GO:0000287">
    <property type="term" value="F:magnesium ion binding"/>
    <property type="evidence" value="ECO:0007669"/>
    <property type="project" value="UniProtKB-UniRule"/>
</dbReference>
<dbReference type="RefSeq" id="WP_058031217.1">
    <property type="nucleotide sequence ID" value="NZ_CP013187.1"/>
</dbReference>
<proteinExistence type="inferred from homology"/>
<evidence type="ECO:0000256" key="4">
    <source>
        <dbReference type="ARBA" id="ARBA00022723"/>
    </source>
</evidence>
<accession>A0A0S2K5F7</accession>